<dbReference type="AlphaFoldDB" id="A0A0F7F792"/>
<proteinExistence type="predicted"/>
<organism evidence="1 2">
    <name type="scientific">Paenibacillus durus ATCC 35681</name>
    <dbReference type="NCBI Taxonomy" id="1333534"/>
    <lineage>
        <taxon>Bacteria</taxon>
        <taxon>Bacillati</taxon>
        <taxon>Bacillota</taxon>
        <taxon>Bacilli</taxon>
        <taxon>Bacillales</taxon>
        <taxon>Paenibacillaceae</taxon>
        <taxon>Paenibacillus</taxon>
    </lineage>
</organism>
<sequence>MNRYIVQSDTSGGKCPPEPKTSNYFLNAVIHDKPVDVCTPESAAESLEVVEAEIKSADAQGEWVKLLR</sequence>
<reference evidence="1 2" key="2">
    <citation type="journal article" date="2016" name="Genome Announc.">
        <title>Genome Sequence of a Gram-Positive Diazotroph, Paenibacillus durus Type Strain ATCC 35681.</title>
        <authorList>
            <person name="Halim M.A."/>
            <person name="Rahman A.Y."/>
            <person name="Sim K.S."/>
            <person name="Yam H.C."/>
            <person name="Rahim A.A."/>
            <person name="Ghazali A.H."/>
            <person name="Najimudin N."/>
        </authorList>
    </citation>
    <scope>NUCLEOTIDE SEQUENCE [LARGE SCALE GENOMIC DNA]</scope>
    <source>
        <strain evidence="1 2">ATCC 35681</strain>
    </source>
</reference>
<evidence type="ECO:0000313" key="2">
    <source>
        <dbReference type="Proteomes" id="UP000034189"/>
    </source>
</evidence>
<reference evidence="1 2" key="1">
    <citation type="submission" date="2015-03" db="EMBL/GenBank/DDBJ databases">
        <authorList>
            <person name="Abdul Halim M."/>
        </authorList>
    </citation>
    <scope>NUCLEOTIDE SEQUENCE [LARGE SCALE GENOMIC DNA]</scope>
    <source>
        <strain evidence="1 2">ATCC 35681</strain>
    </source>
</reference>
<name>A0A0F7F792_PAEDU</name>
<gene>
    <name evidence="1" type="ORF">VK70_04570</name>
</gene>
<dbReference type="EMBL" id="CP011114">
    <property type="protein sequence ID" value="AKG33942.1"/>
    <property type="molecule type" value="Genomic_DNA"/>
</dbReference>
<protein>
    <submittedName>
        <fullName evidence="1">Uncharacterized protein</fullName>
    </submittedName>
</protein>
<accession>A0A0F7F792</accession>
<dbReference type="HOGENOM" id="CLU_2789973_0_0_9"/>
<dbReference type="Proteomes" id="UP000034189">
    <property type="component" value="Chromosome"/>
</dbReference>
<evidence type="ECO:0000313" key="1">
    <source>
        <dbReference type="EMBL" id="AKG33942.1"/>
    </source>
</evidence>
<dbReference type="SMR" id="A0A0F7F792"/>